<evidence type="ECO:0000313" key="4">
    <source>
        <dbReference type="EMBL" id="KAE9448553.1"/>
    </source>
</evidence>
<dbReference type="OrthoDB" id="10260712at2759"/>
<comment type="caution">
    <text evidence="4">The sequence shown here is derived from an EMBL/GenBank/DDBJ whole genome shotgun (WGS) entry which is preliminary data.</text>
</comment>
<proteinExistence type="inferred from homology"/>
<dbReference type="EMBL" id="QEFC01003413">
    <property type="protein sequence ID" value="KAE9448553.1"/>
    <property type="molecule type" value="Genomic_DNA"/>
</dbReference>
<dbReference type="GO" id="GO:0043248">
    <property type="term" value="P:proteasome assembly"/>
    <property type="evidence" value="ECO:0007669"/>
    <property type="project" value="TreeGrafter"/>
</dbReference>
<dbReference type="Gene3D" id="3.40.50.10900">
    <property type="entry name" value="PAC-like subunit"/>
    <property type="match status" value="2"/>
</dbReference>
<dbReference type="InterPro" id="IPR038389">
    <property type="entry name" value="PSMG2_sf"/>
</dbReference>
<keyword evidence="2" id="KW-0143">Chaperone</keyword>
<accession>A0A6A4KLT1</accession>
<keyword evidence="5" id="KW-1185">Reference proteome</keyword>
<dbReference type="InterPro" id="IPR016562">
    <property type="entry name" value="Proteasome_assmbl_chp_2_euk"/>
</dbReference>
<dbReference type="GO" id="GO:0005829">
    <property type="term" value="C:cytosol"/>
    <property type="evidence" value="ECO:0007669"/>
    <property type="project" value="TreeGrafter"/>
</dbReference>
<dbReference type="PIRSF" id="PIRSF010044">
    <property type="entry name" value="UCP010044"/>
    <property type="match status" value="1"/>
</dbReference>
<evidence type="ECO:0000256" key="3">
    <source>
        <dbReference type="ARBA" id="ARBA00025745"/>
    </source>
</evidence>
<dbReference type="GO" id="GO:0005634">
    <property type="term" value="C:nucleus"/>
    <property type="evidence" value="ECO:0007669"/>
    <property type="project" value="TreeGrafter"/>
</dbReference>
<dbReference type="AlphaFoldDB" id="A0A6A4KLT1"/>
<reference evidence="4 5" key="1">
    <citation type="journal article" date="2019" name="Genome Biol. Evol.">
        <title>The Rhododendron genome and chromosomal organization provide insight into shared whole-genome duplications across the heath family (Ericaceae).</title>
        <authorList>
            <person name="Soza V.L."/>
            <person name="Lindsley D."/>
            <person name="Waalkes A."/>
            <person name="Ramage E."/>
            <person name="Patwardhan R.P."/>
            <person name="Burton J.N."/>
            <person name="Adey A."/>
            <person name="Kumar A."/>
            <person name="Qiu R."/>
            <person name="Shendure J."/>
            <person name="Hall B."/>
        </authorList>
    </citation>
    <scope>NUCLEOTIDE SEQUENCE [LARGE SCALE GENOMIC DNA]</scope>
    <source>
        <strain evidence="4">RSF 1966-606</strain>
    </source>
</reference>
<dbReference type="InterPro" id="IPR019151">
    <property type="entry name" value="Proteasome_assmbl_chaperone_2"/>
</dbReference>
<dbReference type="Pfam" id="PF09754">
    <property type="entry name" value="PAC2"/>
    <property type="match status" value="1"/>
</dbReference>
<name>A0A6A4KLT1_9ERIC</name>
<dbReference type="FunFam" id="3.40.50.10900:FF:000005">
    <property type="entry name" value="Proteasome assembly chaperone 2"/>
    <property type="match status" value="1"/>
</dbReference>
<feature type="non-terminal residue" evidence="4">
    <location>
        <position position="1"/>
    </location>
</feature>
<dbReference type="PANTHER" id="PTHR12970">
    <property type="entry name" value="PROTEASOME ASSEMBLY CHAPERONE 2"/>
    <property type="match status" value="1"/>
</dbReference>
<evidence type="ECO:0000313" key="5">
    <source>
        <dbReference type="Proteomes" id="UP000428333"/>
    </source>
</evidence>
<sequence length="316" mass="34692">MEFVVEEGKRLHEECSTLILVRSRLSIGNVGQLAVDLLVSSTGAERIGYLDDPNLLPCVGNDAYLPSPQGDLALPLEGRFLSCIPTYNCSHSSFLTSIVPRGVKRARAGTAYDSTSNSLTLIQQRSPVVKGMMIEFAKNVADFAAASGKKHIVLLSSLDFGRWQTIDMSSGLQIYYLSSASVDGTDVDCERLGWKRLQEYNPAQRMWKYLSTLAEGNAELDDDMPSEDELGEEDYCPSLPFAAMFSCFKAKGLKVTCLLCYCSEGDNISEAFQLADAACRLLDIDSNNFHGNAGGKWIVPFSWQTVYGPPPDMSLF</sequence>
<evidence type="ECO:0000256" key="1">
    <source>
        <dbReference type="ARBA" id="ARBA00019186"/>
    </source>
</evidence>
<protein>
    <recommendedName>
        <fullName evidence="1">Proteasome assembly chaperone 2</fullName>
    </recommendedName>
</protein>
<dbReference type="Proteomes" id="UP000428333">
    <property type="component" value="Linkage Group LG12"/>
</dbReference>
<dbReference type="PANTHER" id="PTHR12970:SF1">
    <property type="entry name" value="PROTEASOME ASSEMBLY CHAPERONE 2"/>
    <property type="match status" value="1"/>
</dbReference>
<evidence type="ECO:0000256" key="2">
    <source>
        <dbReference type="ARBA" id="ARBA00023186"/>
    </source>
</evidence>
<gene>
    <name evidence="4" type="ORF">C3L33_19563</name>
</gene>
<organism evidence="4 5">
    <name type="scientific">Rhododendron williamsianum</name>
    <dbReference type="NCBI Taxonomy" id="262921"/>
    <lineage>
        <taxon>Eukaryota</taxon>
        <taxon>Viridiplantae</taxon>
        <taxon>Streptophyta</taxon>
        <taxon>Embryophyta</taxon>
        <taxon>Tracheophyta</taxon>
        <taxon>Spermatophyta</taxon>
        <taxon>Magnoliopsida</taxon>
        <taxon>eudicotyledons</taxon>
        <taxon>Gunneridae</taxon>
        <taxon>Pentapetalae</taxon>
        <taxon>asterids</taxon>
        <taxon>Ericales</taxon>
        <taxon>Ericaceae</taxon>
        <taxon>Ericoideae</taxon>
        <taxon>Rhodoreae</taxon>
        <taxon>Rhododendron</taxon>
    </lineage>
</organism>
<comment type="similarity">
    <text evidence="3">Belongs to the PSMG2 family.</text>
</comment>